<evidence type="ECO:0000256" key="1">
    <source>
        <dbReference type="SAM" id="MobiDB-lite"/>
    </source>
</evidence>
<keyword evidence="2" id="KW-0732">Signal</keyword>
<proteinExistence type="predicted"/>
<dbReference type="Proteomes" id="UP001324533">
    <property type="component" value="Chromosome"/>
</dbReference>
<evidence type="ECO:0000313" key="4">
    <source>
        <dbReference type="Proteomes" id="UP001324533"/>
    </source>
</evidence>
<name>A0ABZ0V9K0_9MICO</name>
<reference evidence="3 4" key="1">
    <citation type="submission" date="2023-06" db="EMBL/GenBank/DDBJ databases">
        <title>Rock-solubilizing bacteria, Microbacterium invictum, promotes re-establishment of vegetation in rocky wasteland by accelerating rock bio-weathering and reshaping soil bacterial community.</title>
        <authorList>
            <person name="Liu C."/>
        </authorList>
    </citation>
    <scope>NUCLEOTIDE SEQUENCE [LARGE SCALE GENOMIC DNA]</scope>
    <source>
        <strain evidence="3 4">X-18</strain>
    </source>
</reference>
<evidence type="ECO:0000256" key="2">
    <source>
        <dbReference type="SAM" id="SignalP"/>
    </source>
</evidence>
<accession>A0ABZ0V9K0</accession>
<feature type="chain" id="PRO_5045859811" evidence="2">
    <location>
        <begin position="22"/>
        <end position="414"/>
    </location>
</feature>
<dbReference type="InterPro" id="IPR011044">
    <property type="entry name" value="Quino_amine_DH_bsu"/>
</dbReference>
<keyword evidence="4" id="KW-1185">Reference proteome</keyword>
<feature type="region of interest" description="Disordered" evidence="1">
    <location>
        <begin position="25"/>
        <end position="51"/>
    </location>
</feature>
<dbReference type="EMBL" id="CP139779">
    <property type="protein sequence ID" value="WQB70287.1"/>
    <property type="molecule type" value="Genomic_DNA"/>
</dbReference>
<dbReference type="SUPFAM" id="SSF50969">
    <property type="entry name" value="YVTN repeat-like/Quinoprotein amine dehydrogenase"/>
    <property type="match status" value="1"/>
</dbReference>
<gene>
    <name evidence="3" type="ORF">T9R20_16570</name>
</gene>
<evidence type="ECO:0000313" key="3">
    <source>
        <dbReference type="EMBL" id="WQB70287.1"/>
    </source>
</evidence>
<feature type="signal peptide" evidence="2">
    <location>
        <begin position="1"/>
        <end position="21"/>
    </location>
</feature>
<organism evidence="3 4">
    <name type="scientific">Microbacterium invictum</name>
    <dbReference type="NCBI Taxonomy" id="515415"/>
    <lineage>
        <taxon>Bacteria</taxon>
        <taxon>Bacillati</taxon>
        <taxon>Actinomycetota</taxon>
        <taxon>Actinomycetes</taxon>
        <taxon>Micrococcales</taxon>
        <taxon>Microbacteriaceae</taxon>
        <taxon>Microbacterium</taxon>
    </lineage>
</organism>
<sequence>MRSRVFALIVSALAVGLTACAGTPATAPSSEASAADDDHGERAGATELTEPPLGLTMIDAAGTVTHLDLWDENISDLGAIAPPRSVASDGRYLFAETDTGVQIVDSGVWTWDHVDHFHYYRASPDILGTVTGQGPARVATTNQSMSGSTGIFFEGSGEAVLLDTEALSRGELTERFRLEVMPHEGLVVPVGSFAVVTEAGPDGRADRVAAYSGDGEPVGTQAACPDARGTITTRVGAVIGCRDAALLAEVTDGELTLSRIPYPPGTTAAPAESFHNREGRPTVAGLAGESGTDGIWLLNTRAQTWTLLPSPEPLVTVTAVDDDADTVLALTREGRLIVLDGTDGAVRARTEPLVAASIDDEGARIPAIVADAQRAYVSGPREQKLFEIDFADDARIARTFDTAAPFGFTAGTGR</sequence>
<protein>
    <submittedName>
        <fullName evidence="3">ABC transporter</fullName>
    </submittedName>
</protein>
<dbReference type="PROSITE" id="PS51257">
    <property type="entry name" value="PROKAR_LIPOPROTEIN"/>
    <property type="match status" value="1"/>
</dbReference>
<dbReference type="RefSeq" id="WP_322410434.1">
    <property type="nucleotide sequence ID" value="NZ_CP139779.1"/>
</dbReference>